<reference evidence="2" key="1">
    <citation type="submission" date="2015-07" db="EMBL/GenBank/DDBJ databases">
        <title>Transcriptome Assembly of Anthurium amnicola.</title>
        <authorList>
            <person name="Suzuki J."/>
        </authorList>
    </citation>
    <scope>NUCLEOTIDE SEQUENCE</scope>
</reference>
<protein>
    <submittedName>
        <fullName evidence="2">Uncharacterized protein</fullName>
    </submittedName>
</protein>
<dbReference type="AlphaFoldDB" id="A0A1D1Z155"/>
<accession>A0A1D1Z155</accession>
<evidence type="ECO:0000256" key="1">
    <source>
        <dbReference type="SAM" id="MobiDB-lite"/>
    </source>
</evidence>
<feature type="non-terminal residue" evidence="2">
    <location>
        <position position="1"/>
    </location>
</feature>
<name>A0A1D1Z155_9ARAE</name>
<evidence type="ECO:0000313" key="2">
    <source>
        <dbReference type="EMBL" id="JAT60645.1"/>
    </source>
</evidence>
<dbReference type="EMBL" id="GDJX01007291">
    <property type="protein sequence ID" value="JAT60645.1"/>
    <property type="molecule type" value="Transcribed_RNA"/>
</dbReference>
<proteinExistence type="predicted"/>
<sequence>PVLQVSPAPAPAGDRSRRGRLRAPLPTTASPVVADDYEPRCQRLRAPLLLNEEDCRLFQAAASPESRLPSSAQSSSSWLLPVSQPPEYRLQSSSFFGLIADPVLRLTVPASIFCYHCGCSCHAAPPMSLQL</sequence>
<gene>
    <name evidence="2" type="ORF">g.67658</name>
</gene>
<organism evidence="2">
    <name type="scientific">Anthurium amnicola</name>
    <dbReference type="NCBI Taxonomy" id="1678845"/>
    <lineage>
        <taxon>Eukaryota</taxon>
        <taxon>Viridiplantae</taxon>
        <taxon>Streptophyta</taxon>
        <taxon>Embryophyta</taxon>
        <taxon>Tracheophyta</taxon>
        <taxon>Spermatophyta</taxon>
        <taxon>Magnoliopsida</taxon>
        <taxon>Liliopsida</taxon>
        <taxon>Araceae</taxon>
        <taxon>Pothoideae</taxon>
        <taxon>Potheae</taxon>
        <taxon>Anthurium</taxon>
    </lineage>
</organism>
<feature type="region of interest" description="Disordered" evidence="1">
    <location>
        <begin position="1"/>
        <end position="31"/>
    </location>
</feature>